<reference evidence="4" key="1">
    <citation type="journal article" date="2014" name="Int. J. Syst. Evol. Microbiol.">
        <title>Complete genome sequence of Corynebacterium casei LMG S-19264T (=DSM 44701T), isolated from a smear-ripened cheese.</title>
        <authorList>
            <consortium name="US DOE Joint Genome Institute (JGI-PGF)"/>
            <person name="Walter F."/>
            <person name="Albersmeier A."/>
            <person name="Kalinowski J."/>
            <person name="Ruckert C."/>
        </authorList>
    </citation>
    <scope>NUCLEOTIDE SEQUENCE</scope>
    <source>
        <strain evidence="4">CGMCC 1.16067</strain>
    </source>
</reference>
<proteinExistence type="inferred from homology"/>
<feature type="signal peptide" evidence="2">
    <location>
        <begin position="1"/>
        <end position="20"/>
    </location>
</feature>
<dbReference type="PROSITE" id="PS51257">
    <property type="entry name" value="PROKAR_LIPOPROTEIN"/>
    <property type="match status" value="1"/>
</dbReference>
<dbReference type="Proteomes" id="UP000649179">
    <property type="component" value="Unassembled WGS sequence"/>
</dbReference>
<dbReference type="PANTHER" id="PTHR30535:SF7">
    <property type="entry name" value="IRON(III) DICITRATE-BINDING PROTEIN"/>
    <property type="match status" value="1"/>
</dbReference>
<comment type="caution">
    <text evidence="4">The sequence shown here is derived from an EMBL/GenBank/DDBJ whole genome shotgun (WGS) entry which is preliminary data.</text>
</comment>
<evidence type="ECO:0000313" key="5">
    <source>
        <dbReference type="Proteomes" id="UP000649179"/>
    </source>
</evidence>
<comment type="similarity">
    <text evidence="1">Belongs to the bacterial solute-binding protein 8 family.</text>
</comment>
<organism evidence="4 5">
    <name type="scientific">Marmoricola endophyticus</name>
    <dbReference type="NCBI Taxonomy" id="2040280"/>
    <lineage>
        <taxon>Bacteria</taxon>
        <taxon>Bacillati</taxon>
        <taxon>Actinomycetota</taxon>
        <taxon>Actinomycetes</taxon>
        <taxon>Propionibacteriales</taxon>
        <taxon>Nocardioidaceae</taxon>
        <taxon>Marmoricola</taxon>
    </lineage>
</organism>
<dbReference type="Gene3D" id="3.40.50.1980">
    <property type="entry name" value="Nitrogenase molybdenum iron protein domain"/>
    <property type="match status" value="2"/>
</dbReference>
<dbReference type="PROSITE" id="PS50983">
    <property type="entry name" value="FE_B12_PBP"/>
    <property type="match status" value="1"/>
</dbReference>
<evidence type="ECO:0000256" key="2">
    <source>
        <dbReference type="SAM" id="SignalP"/>
    </source>
</evidence>
<dbReference type="Pfam" id="PF01497">
    <property type="entry name" value="Peripla_BP_2"/>
    <property type="match status" value="1"/>
</dbReference>
<dbReference type="AlphaFoldDB" id="A0A917F0E3"/>
<evidence type="ECO:0000256" key="1">
    <source>
        <dbReference type="ARBA" id="ARBA00008814"/>
    </source>
</evidence>
<dbReference type="RefSeq" id="WP_188778943.1">
    <property type="nucleotide sequence ID" value="NZ_BMKQ01000001.1"/>
</dbReference>
<name>A0A917F0E3_9ACTN</name>
<gene>
    <name evidence="4" type="ORF">GCM10011519_11720</name>
</gene>
<evidence type="ECO:0000313" key="4">
    <source>
        <dbReference type="EMBL" id="GGF39719.1"/>
    </source>
</evidence>
<reference evidence="4" key="2">
    <citation type="submission" date="2020-09" db="EMBL/GenBank/DDBJ databases">
        <authorList>
            <person name="Sun Q."/>
            <person name="Zhou Y."/>
        </authorList>
    </citation>
    <scope>NUCLEOTIDE SEQUENCE</scope>
    <source>
        <strain evidence="4">CGMCC 1.16067</strain>
    </source>
</reference>
<feature type="chain" id="PRO_5038992272" evidence="2">
    <location>
        <begin position="21"/>
        <end position="331"/>
    </location>
</feature>
<dbReference type="PANTHER" id="PTHR30535">
    <property type="entry name" value="VITAMIN B12-BINDING PROTEIN"/>
    <property type="match status" value="1"/>
</dbReference>
<evidence type="ECO:0000259" key="3">
    <source>
        <dbReference type="PROSITE" id="PS50983"/>
    </source>
</evidence>
<dbReference type="InterPro" id="IPR002491">
    <property type="entry name" value="ABC_transptr_periplasmic_BD"/>
</dbReference>
<accession>A0A917F0E3</accession>
<protein>
    <submittedName>
        <fullName evidence="4">ABC transporter substrate-binding protein</fullName>
    </submittedName>
</protein>
<dbReference type="InterPro" id="IPR050902">
    <property type="entry name" value="ABC_Transporter_SBP"/>
</dbReference>
<feature type="domain" description="Fe/B12 periplasmic-binding" evidence="3">
    <location>
        <begin position="57"/>
        <end position="331"/>
    </location>
</feature>
<sequence>MTRHRTAAAAIALTSSLALAGCGAGDDTEEAGGGGSSYPVTVENCGQQETFDAEPSRVVLLKSASVPYLADLGVLDRVTAKAGEYPAEYFDDTTQKALDAIPSLTSRTDSSGHLLISKETVLSQRPDLVFGEVDSPDRASLKGLDIPVLEEPALCENGAPDTVDFDDVYDQMTTYGKVFGKPAEAERAVADLKERTEAVSAKASKVGAGRSAAFLYPTVGGGPLYAYGKKSMTDASLKAAGFTNVFGDTDERVFEIGGEQLLARNPDVIVMLYSDGSPAAVQKAVTDLPGASNITAVKNGDLLPMLFNFAEPPSPLSVDGVEKIAKRFGAP</sequence>
<dbReference type="SUPFAM" id="SSF53807">
    <property type="entry name" value="Helical backbone' metal receptor"/>
    <property type="match status" value="1"/>
</dbReference>
<keyword evidence="5" id="KW-1185">Reference proteome</keyword>
<keyword evidence="2" id="KW-0732">Signal</keyword>
<dbReference type="EMBL" id="BMKQ01000001">
    <property type="protein sequence ID" value="GGF39719.1"/>
    <property type="molecule type" value="Genomic_DNA"/>
</dbReference>